<evidence type="ECO:0000256" key="3">
    <source>
        <dbReference type="PROSITE-ProRule" id="PRU00169"/>
    </source>
</evidence>
<feature type="domain" description="HTH luxR-type" evidence="4">
    <location>
        <begin position="147"/>
        <end position="212"/>
    </location>
</feature>
<dbReference type="PANTHER" id="PTHR45566">
    <property type="entry name" value="HTH-TYPE TRANSCRIPTIONAL REGULATOR YHJB-RELATED"/>
    <property type="match status" value="1"/>
</dbReference>
<evidence type="ECO:0000313" key="7">
    <source>
        <dbReference type="Proteomes" id="UP001460072"/>
    </source>
</evidence>
<evidence type="ECO:0000259" key="5">
    <source>
        <dbReference type="PROSITE" id="PS50110"/>
    </source>
</evidence>
<name>A0ABU9NAX5_9FLAO</name>
<dbReference type="InterPro" id="IPR001789">
    <property type="entry name" value="Sig_transdc_resp-reg_receiver"/>
</dbReference>
<keyword evidence="1 3" id="KW-0597">Phosphoprotein</keyword>
<dbReference type="PRINTS" id="PR00038">
    <property type="entry name" value="HTHLUXR"/>
</dbReference>
<dbReference type="PANTHER" id="PTHR45566:SF2">
    <property type="entry name" value="NARL SUBFAMILY"/>
    <property type="match status" value="1"/>
</dbReference>
<dbReference type="InterPro" id="IPR016032">
    <property type="entry name" value="Sig_transdc_resp-reg_C-effctor"/>
</dbReference>
<dbReference type="InterPro" id="IPR000792">
    <property type="entry name" value="Tscrpt_reg_LuxR_C"/>
</dbReference>
<dbReference type="SMART" id="SM00421">
    <property type="entry name" value="HTH_LUXR"/>
    <property type="match status" value="1"/>
</dbReference>
<feature type="domain" description="Response regulatory" evidence="5">
    <location>
        <begin position="8"/>
        <end position="124"/>
    </location>
</feature>
<comment type="caution">
    <text evidence="6">The sequence shown here is derived from an EMBL/GenBank/DDBJ whole genome shotgun (WGS) entry which is preliminary data.</text>
</comment>
<evidence type="ECO:0000256" key="1">
    <source>
        <dbReference type="ARBA" id="ARBA00022553"/>
    </source>
</evidence>
<proteinExistence type="predicted"/>
<dbReference type="RefSeq" id="WP_342696949.1">
    <property type="nucleotide sequence ID" value="NZ_JBCGDO010000025.1"/>
</dbReference>
<dbReference type="CDD" id="cd06170">
    <property type="entry name" value="LuxR_C_like"/>
    <property type="match status" value="1"/>
</dbReference>
<evidence type="ECO:0000259" key="4">
    <source>
        <dbReference type="PROSITE" id="PS50043"/>
    </source>
</evidence>
<reference evidence="6 7" key="1">
    <citation type="submission" date="2024-03" db="EMBL/GenBank/DDBJ databases">
        <title>Two novel species of the genus Flavobacterium exhibiting potentially degradation of complex polysaccharides.</title>
        <authorList>
            <person name="Lian X."/>
        </authorList>
    </citation>
    <scope>NUCLEOTIDE SEQUENCE [LARGE SCALE GENOMIC DNA]</scope>
    <source>
        <strain evidence="7">j3</strain>
    </source>
</reference>
<dbReference type="EMBL" id="JBCGDO010000025">
    <property type="protein sequence ID" value="MEM0543773.1"/>
    <property type="molecule type" value="Genomic_DNA"/>
</dbReference>
<dbReference type="InterPro" id="IPR011006">
    <property type="entry name" value="CheY-like_superfamily"/>
</dbReference>
<dbReference type="Proteomes" id="UP001460072">
    <property type="component" value="Unassembled WGS sequence"/>
</dbReference>
<accession>A0ABU9NAX5</accession>
<dbReference type="CDD" id="cd17535">
    <property type="entry name" value="REC_NarL-like"/>
    <property type="match status" value="1"/>
</dbReference>
<dbReference type="SUPFAM" id="SSF46894">
    <property type="entry name" value="C-terminal effector domain of the bipartite response regulators"/>
    <property type="match status" value="1"/>
</dbReference>
<dbReference type="PROSITE" id="PS00622">
    <property type="entry name" value="HTH_LUXR_1"/>
    <property type="match status" value="1"/>
</dbReference>
<dbReference type="PROSITE" id="PS50110">
    <property type="entry name" value="RESPONSE_REGULATORY"/>
    <property type="match status" value="1"/>
</dbReference>
<evidence type="ECO:0000313" key="6">
    <source>
        <dbReference type="EMBL" id="MEM0543773.1"/>
    </source>
</evidence>
<keyword evidence="7" id="KW-1185">Reference proteome</keyword>
<dbReference type="InterPro" id="IPR058245">
    <property type="entry name" value="NreC/VraR/RcsB-like_REC"/>
</dbReference>
<dbReference type="InterPro" id="IPR051015">
    <property type="entry name" value="EvgA-like"/>
</dbReference>
<dbReference type="Pfam" id="PF00196">
    <property type="entry name" value="GerE"/>
    <property type="match status" value="1"/>
</dbReference>
<sequence length="216" mass="24456">MKLSKNFTFLIADDHSVVRQGFSLVIKELFPTAEIQTAGSFKEVIQMVKVAKIDLLILDINFPDGNSLSIIPEIKMLQPELMILICTAYDESIYALRYLNAGASGFLNKGCTEDEMKYAIKSMITTGKFLTPTVKDRILDSYISKTPINPLDKLSIREVEVARLLIKGYGNLEISELLQIKKTTVSTFKNRVFEKLEIDNLAALIELFQLYFEESK</sequence>
<dbReference type="PROSITE" id="PS50043">
    <property type="entry name" value="HTH_LUXR_2"/>
    <property type="match status" value="1"/>
</dbReference>
<dbReference type="SUPFAM" id="SSF52172">
    <property type="entry name" value="CheY-like"/>
    <property type="match status" value="1"/>
</dbReference>
<organism evidence="6 7">
    <name type="scientific">Flavobacterium aureirubrum</name>
    <dbReference type="NCBI Taxonomy" id="3133147"/>
    <lineage>
        <taxon>Bacteria</taxon>
        <taxon>Pseudomonadati</taxon>
        <taxon>Bacteroidota</taxon>
        <taxon>Flavobacteriia</taxon>
        <taxon>Flavobacteriales</taxon>
        <taxon>Flavobacteriaceae</taxon>
        <taxon>Flavobacterium</taxon>
    </lineage>
</organism>
<dbReference type="Pfam" id="PF00072">
    <property type="entry name" value="Response_reg"/>
    <property type="match status" value="1"/>
</dbReference>
<keyword evidence="2" id="KW-0238">DNA-binding</keyword>
<evidence type="ECO:0000256" key="2">
    <source>
        <dbReference type="ARBA" id="ARBA00023125"/>
    </source>
</evidence>
<dbReference type="SMART" id="SM00448">
    <property type="entry name" value="REC"/>
    <property type="match status" value="1"/>
</dbReference>
<gene>
    <name evidence="6" type="ORF">WFZ85_14205</name>
</gene>
<dbReference type="Gene3D" id="3.40.50.2300">
    <property type="match status" value="1"/>
</dbReference>
<feature type="modified residue" description="4-aspartylphosphate" evidence="3">
    <location>
        <position position="59"/>
    </location>
</feature>
<protein>
    <submittedName>
        <fullName evidence="6">Response regulator transcription factor</fullName>
    </submittedName>
</protein>